<dbReference type="Gene3D" id="1.10.287.130">
    <property type="match status" value="1"/>
</dbReference>
<keyword evidence="9" id="KW-0067">ATP-binding</keyword>
<keyword evidence="7" id="KW-0547">Nucleotide-binding</keyword>
<dbReference type="Pfam" id="PF00512">
    <property type="entry name" value="HisKA"/>
    <property type="match status" value="1"/>
</dbReference>
<feature type="transmembrane region" description="Helical" evidence="13">
    <location>
        <begin position="248"/>
        <end position="265"/>
    </location>
</feature>
<dbReference type="Gene3D" id="2.60.120.260">
    <property type="entry name" value="Galactose-binding domain-like"/>
    <property type="match status" value="1"/>
</dbReference>
<dbReference type="OrthoDB" id="9809348at2"/>
<evidence type="ECO:0000313" key="17">
    <source>
        <dbReference type="Proteomes" id="UP000092024"/>
    </source>
</evidence>
<reference evidence="16 17" key="1">
    <citation type="submission" date="2016-05" db="EMBL/GenBank/DDBJ databases">
        <title>Paenibacillus oryzae. sp. nov., isolated from the rice root.</title>
        <authorList>
            <person name="Zhang J."/>
            <person name="Zhang X."/>
        </authorList>
    </citation>
    <scope>NUCLEOTIDE SEQUENCE [LARGE SCALE GENOMIC DNA]</scope>
    <source>
        <strain evidence="16 17">1DrF-4</strain>
    </source>
</reference>
<dbReference type="RefSeq" id="WP_068684654.1">
    <property type="nucleotide sequence ID" value="NZ_LYPA01000065.1"/>
</dbReference>
<dbReference type="Pfam" id="PF02518">
    <property type="entry name" value="HATPase_c"/>
    <property type="match status" value="2"/>
</dbReference>
<keyword evidence="4" id="KW-1003">Cell membrane</keyword>
<comment type="subcellular location">
    <subcellularLocation>
        <location evidence="2">Cell membrane</location>
    </subcellularLocation>
</comment>
<evidence type="ECO:0000256" key="2">
    <source>
        <dbReference type="ARBA" id="ARBA00004236"/>
    </source>
</evidence>
<gene>
    <name evidence="16" type="ORF">A7K91_11805</name>
</gene>
<feature type="transmembrane region" description="Helical" evidence="13">
    <location>
        <begin position="336"/>
        <end position="358"/>
    </location>
</feature>
<dbReference type="CDD" id="cd17574">
    <property type="entry name" value="REC_OmpR"/>
    <property type="match status" value="1"/>
</dbReference>
<comment type="catalytic activity">
    <reaction evidence="1">
        <text>ATP + protein L-histidine = ADP + protein N-phospho-L-histidine.</text>
        <dbReference type="EC" id="2.7.13.3"/>
    </reaction>
</comment>
<keyword evidence="13" id="KW-1133">Transmembrane helix</keyword>
<dbReference type="CDD" id="cd00082">
    <property type="entry name" value="HisKA"/>
    <property type="match status" value="1"/>
</dbReference>
<dbReference type="PROSITE" id="PS50109">
    <property type="entry name" value="HIS_KIN"/>
    <property type="match status" value="1"/>
</dbReference>
<feature type="transmembrane region" description="Helical" evidence="13">
    <location>
        <begin position="285"/>
        <end position="302"/>
    </location>
</feature>
<dbReference type="InterPro" id="IPR005467">
    <property type="entry name" value="His_kinase_dom"/>
</dbReference>
<dbReference type="SUPFAM" id="SSF52172">
    <property type="entry name" value="CheY-like"/>
    <property type="match status" value="1"/>
</dbReference>
<dbReference type="GO" id="GO:0005886">
    <property type="term" value="C:plasma membrane"/>
    <property type="evidence" value="ECO:0007669"/>
    <property type="project" value="UniProtKB-SubCell"/>
</dbReference>
<comment type="caution">
    <text evidence="16">The sequence shown here is derived from an EMBL/GenBank/DDBJ whole genome shotgun (WGS) entry which is preliminary data.</text>
</comment>
<dbReference type="AlphaFoldDB" id="A0A1A5YFN7"/>
<evidence type="ECO:0000259" key="15">
    <source>
        <dbReference type="PROSITE" id="PS50110"/>
    </source>
</evidence>
<dbReference type="PRINTS" id="PR00344">
    <property type="entry name" value="BCTRLSENSOR"/>
</dbReference>
<dbReference type="Gene3D" id="3.30.565.10">
    <property type="entry name" value="Histidine kinase-like ATPase, C-terminal domain"/>
    <property type="match status" value="2"/>
</dbReference>
<dbReference type="STRING" id="1844972.A7K91_11805"/>
<evidence type="ECO:0000256" key="9">
    <source>
        <dbReference type="ARBA" id="ARBA00022840"/>
    </source>
</evidence>
<evidence type="ECO:0000256" key="4">
    <source>
        <dbReference type="ARBA" id="ARBA00022475"/>
    </source>
</evidence>
<dbReference type="InterPro" id="IPR001789">
    <property type="entry name" value="Sig_transdc_resp-reg_receiver"/>
</dbReference>
<feature type="transmembrane region" description="Helical" evidence="13">
    <location>
        <begin position="12"/>
        <end position="33"/>
    </location>
</feature>
<dbReference type="SUPFAM" id="SSF55874">
    <property type="entry name" value="ATPase domain of HSP90 chaperone/DNA topoisomerase II/histidine kinase"/>
    <property type="match status" value="2"/>
</dbReference>
<dbReference type="SMART" id="SM00388">
    <property type="entry name" value="HisKA"/>
    <property type="match status" value="1"/>
</dbReference>
<dbReference type="PANTHER" id="PTHR43047:SF72">
    <property type="entry name" value="OSMOSENSING HISTIDINE PROTEIN KINASE SLN1"/>
    <property type="match status" value="1"/>
</dbReference>
<evidence type="ECO:0000256" key="11">
    <source>
        <dbReference type="ARBA" id="ARBA00023136"/>
    </source>
</evidence>
<dbReference type="CDD" id="cd16922">
    <property type="entry name" value="HATPase_EvgS-ArcB-TorS-like"/>
    <property type="match status" value="1"/>
</dbReference>
<dbReference type="Gene3D" id="3.40.50.2300">
    <property type="match status" value="1"/>
</dbReference>
<dbReference type="GO" id="GO:0000155">
    <property type="term" value="F:phosphorelay sensor kinase activity"/>
    <property type="evidence" value="ECO:0007669"/>
    <property type="project" value="InterPro"/>
</dbReference>
<organism evidence="16 17">
    <name type="scientific">Paenibacillus oryzae</name>
    <dbReference type="NCBI Taxonomy" id="1844972"/>
    <lineage>
        <taxon>Bacteria</taxon>
        <taxon>Bacillati</taxon>
        <taxon>Bacillota</taxon>
        <taxon>Bacilli</taxon>
        <taxon>Bacillales</taxon>
        <taxon>Paenibacillaceae</taxon>
        <taxon>Paenibacillus</taxon>
    </lineage>
</organism>
<dbReference type="Pfam" id="PF06580">
    <property type="entry name" value="His_kinase"/>
    <property type="match status" value="1"/>
</dbReference>
<sequence>MPGTSRKKTWTVLAAVVIFSALLIALRLLWIAAFSSTEQPLAINGVLDLRDEEITSFHTVSLDGEWEFYPQSFKYGEYKDVPNTGPHLLQVPGGWNDVMNEEAKKANQAYGYGTYRLRVLLNEENPMNYSLLVPSVRSSSELYVNGQMLMQSGKPATDEQLYHPWNIPYTASFTAEGKSEIEIVIQAANYRDPRSSGIIRSIKFGLEPAIAREVQLSVSMQLIVSFALLMHGAYAFLLYLLGNREKRLLYYSMLSLLLMAILVLSSEEKLAQAWFLVPYDLSFKLLLLFTFAAVALSFVCFADQLAPPLRKRLPILYGLCIAGAGLSLFASVRENILLQAISSPLVILSFALIIKTIFKSAKREMMDNLPVLFSVLAVASHLIWWTIMLLTGIKVIYYPFDLIFAIGGFVTVWFKKYLNIHFETRRLAVKLQRADKQKDEFLANTSHELRNPLHGILNISQAVLERERGKLGDKSVKDLGTVLTVGRRMSFMLNDLLDAMQLKEGMPKLHMKAFYIQSLAAGIFDMVRYMTESKEVRLENRIPDHMPQVWGDENRVVQIIFNLVHNAAKFTGAGEIAIQADLRQGRVYIEVTDTGIGMNEETVRRIFEPYEQGASGQSMVEGGFGLGLSISKQLAELHGGRLEASSTAGKGSNFRFSLPMANPEKREEADLWMLAATEAAMAEAAVTSTNEAVLPHEADAMAQPVVFSPESDKALLFNQPRVLVVDDDPVNRSVLETLLSGECYEVDSVGSADQALEALEKQEWDLVISDVMMPQMSGYELTRKIRERYSLAELPVLLLTARTRPEDIQEGFRSGANDYVSKPVEATELRSRVRMLTEVKQSVREKLGMEAAWLQAQIQPHFLFNALNAISALSEIDTERMRRMLDELSQVLRHKFRTYHVNELVPIEEELGIVRSYLYIEQERFEDRLSVEWEVEAEDCLGLHVPPLTIQPLVENAIKHGIMERGRGGTVTIRVAEEGAEEGKLVRITVEDDGVGMSKSLSGPLPSGGFGEGSGVGLLNTDLRLKRQFGVGLLIKSSPGNGTSVSFVIHKAQKETQ</sequence>
<dbReference type="SUPFAM" id="SSF49785">
    <property type="entry name" value="Galactose-binding domain-like"/>
    <property type="match status" value="1"/>
</dbReference>
<feature type="modified residue" description="4-aspartylphosphate" evidence="12">
    <location>
        <position position="770"/>
    </location>
</feature>
<evidence type="ECO:0000256" key="13">
    <source>
        <dbReference type="SAM" id="Phobius"/>
    </source>
</evidence>
<dbReference type="InterPro" id="IPR004358">
    <property type="entry name" value="Sig_transdc_His_kin-like_C"/>
</dbReference>
<dbReference type="GO" id="GO:0009927">
    <property type="term" value="F:histidine phosphotransfer kinase activity"/>
    <property type="evidence" value="ECO:0007669"/>
    <property type="project" value="TreeGrafter"/>
</dbReference>
<keyword evidence="11 13" id="KW-0472">Membrane</keyword>
<dbReference type="Proteomes" id="UP000092024">
    <property type="component" value="Unassembled WGS sequence"/>
</dbReference>
<dbReference type="GO" id="GO:0005524">
    <property type="term" value="F:ATP binding"/>
    <property type="evidence" value="ECO:0007669"/>
    <property type="project" value="UniProtKB-KW"/>
</dbReference>
<evidence type="ECO:0000313" key="16">
    <source>
        <dbReference type="EMBL" id="OBR64210.1"/>
    </source>
</evidence>
<dbReference type="PROSITE" id="PS50110">
    <property type="entry name" value="RESPONSE_REGULATORY"/>
    <property type="match status" value="1"/>
</dbReference>
<dbReference type="InterPro" id="IPR036890">
    <property type="entry name" value="HATPase_C_sf"/>
</dbReference>
<dbReference type="InterPro" id="IPR008979">
    <property type="entry name" value="Galactose-bd-like_sf"/>
</dbReference>
<accession>A0A1A5YFN7</accession>
<evidence type="ECO:0000256" key="7">
    <source>
        <dbReference type="ARBA" id="ARBA00022741"/>
    </source>
</evidence>
<feature type="transmembrane region" description="Helical" evidence="13">
    <location>
        <begin position="370"/>
        <end position="390"/>
    </location>
</feature>
<evidence type="ECO:0000256" key="10">
    <source>
        <dbReference type="ARBA" id="ARBA00023012"/>
    </source>
</evidence>
<feature type="domain" description="Histidine kinase" evidence="14">
    <location>
        <begin position="444"/>
        <end position="662"/>
    </location>
</feature>
<keyword evidence="10" id="KW-0902">Two-component regulatory system</keyword>
<dbReference type="InterPro" id="IPR003594">
    <property type="entry name" value="HATPase_dom"/>
</dbReference>
<dbReference type="EMBL" id="LYPA01000065">
    <property type="protein sequence ID" value="OBR64210.1"/>
    <property type="molecule type" value="Genomic_DNA"/>
</dbReference>
<keyword evidence="17" id="KW-1185">Reference proteome</keyword>
<dbReference type="SMART" id="SM00448">
    <property type="entry name" value="REC"/>
    <property type="match status" value="1"/>
</dbReference>
<feature type="domain" description="Response regulatory" evidence="15">
    <location>
        <begin position="721"/>
        <end position="837"/>
    </location>
</feature>
<dbReference type="Pfam" id="PF00072">
    <property type="entry name" value="Response_reg"/>
    <property type="match status" value="1"/>
</dbReference>
<keyword evidence="13" id="KW-0812">Transmembrane</keyword>
<dbReference type="InterPro" id="IPR011006">
    <property type="entry name" value="CheY-like_superfamily"/>
</dbReference>
<evidence type="ECO:0000256" key="5">
    <source>
        <dbReference type="ARBA" id="ARBA00022553"/>
    </source>
</evidence>
<feature type="transmembrane region" description="Helical" evidence="13">
    <location>
        <begin position="222"/>
        <end position="241"/>
    </location>
</feature>
<dbReference type="InterPro" id="IPR003661">
    <property type="entry name" value="HisK_dim/P_dom"/>
</dbReference>
<evidence type="ECO:0000256" key="1">
    <source>
        <dbReference type="ARBA" id="ARBA00000085"/>
    </source>
</evidence>
<evidence type="ECO:0000259" key="14">
    <source>
        <dbReference type="PROSITE" id="PS50109"/>
    </source>
</evidence>
<dbReference type="EC" id="2.7.13.3" evidence="3"/>
<keyword evidence="6" id="KW-0808">Transferase</keyword>
<evidence type="ECO:0000256" key="6">
    <source>
        <dbReference type="ARBA" id="ARBA00022679"/>
    </source>
</evidence>
<keyword evidence="8" id="KW-0418">Kinase</keyword>
<evidence type="ECO:0000256" key="12">
    <source>
        <dbReference type="PROSITE-ProRule" id="PRU00169"/>
    </source>
</evidence>
<dbReference type="InterPro" id="IPR010559">
    <property type="entry name" value="Sig_transdc_His_kin_internal"/>
</dbReference>
<evidence type="ECO:0000256" key="3">
    <source>
        <dbReference type="ARBA" id="ARBA00012438"/>
    </source>
</evidence>
<evidence type="ECO:0000256" key="8">
    <source>
        <dbReference type="ARBA" id="ARBA00022777"/>
    </source>
</evidence>
<dbReference type="SMART" id="SM00387">
    <property type="entry name" value="HATPase_c"/>
    <property type="match status" value="2"/>
</dbReference>
<dbReference type="FunFam" id="3.30.565.10:FF:000023">
    <property type="entry name" value="PAS domain-containing sensor histidine kinase"/>
    <property type="match status" value="1"/>
</dbReference>
<dbReference type="InterPro" id="IPR036097">
    <property type="entry name" value="HisK_dim/P_sf"/>
</dbReference>
<protein>
    <recommendedName>
        <fullName evidence="3">histidine kinase</fullName>
        <ecNumber evidence="3">2.7.13.3</ecNumber>
    </recommendedName>
</protein>
<dbReference type="PANTHER" id="PTHR43047">
    <property type="entry name" value="TWO-COMPONENT HISTIDINE PROTEIN KINASE"/>
    <property type="match status" value="1"/>
</dbReference>
<proteinExistence type="predicted"/>
<feature type="transmembrane region" description="Helical" evidence="13">
    <location>
        <begin position="314"/>
        <end position="330"/>
    </location>
</feature>
<name>A0A1A5YFN7_9BACL</name>
<dbReference type="SUPFAM" id="SSF47384">
    <property type="entry name" value="Homodimeric domain of signal transducing histidine kinase"/>
    <property type="match status" value="1"/>
</dbReference>
<keyword evidence="5 12" id="KW-0597">Phosphoprotein</keyword>